<dbReference type="AlphaFoldDB" id="A0AAD6U8J6"/>
<comment type="caution">
    <text evidence="2">The sequence shown here is derived from an EMBL/GenBank/DDBJ whole genome shotgun (WGS) entry which is preliminary data.</text>
</comment>
<dbReference type="EMBL" id="JARJCN010000026">
    <property type="protein sequence ID" value="KAJ7088529.1"/>
    <property type="molecule type" value="Genomic_DNA"/>
</dbReference>
<evidence type="ECO:0000256" key="1">
    <source>
        <dbReference type="SAM" id="MobiDB-lite"/>
    </source>
</evidence>
<gene>
    <name evidence="2" type="ORF">B0H15DRAFT_982340</name>
</gene>
<evidence type="ECO:0000313" key="3">
    <source>
        <dbReference type="Proteomes" id="UP001222325"/>
    </source>
</evidence>
<sequence>MRDPGETIVRNVLLFPANGGTPAITPMTFSEAGSRSNPCGFYMVNVDLRGLYGEDNMYATRKEPCDIIDERSDGGAGGKYDLFHNISPALPINVAMARLVDVDPEKPGKRPLWRGDVVVVKRDEWPIKVSPGLPMDYRHVPVHISKITMCGTEYRIPWDKSAKQPERRARGGGEVGLRSPQGLATPRNGAALG</sequence>
<dbReference type="Proteomes" id="UP001222325">
    <property type="component" value="Unassembled WGS sequence"/>
</dbReference>
<feature type="compositionally biased region" description="Basic and acidic residues" evidence="1">
    <location>
        <begin position="161"/>
        <end position="171"/>
    </location>
</feature>
<accession>A0AAD6U8J6</accession>
<protein>
    <submittedName>
        <fullName evidence="2">Uncharacterized protein</fullName>
    </submittedName>
</protein>
<name>A0AAD6U8J6_9AGAR</name>
<feature type="region of interest" description="Disordered" evidence="1">
    <location>
        <begin position="161"/>
        <end position="193"/>
    </location>
</feature>
<proteinExistence type="predicted"/>
<organism evidence="2 3">
    <name type="scientific">Mycena belliarum</name>
    <dbReference type="NCBI Taxonomy" id="1033014"/>
    <lineage>
        <taxon>Eukaryota</taxon>
        <taxon>Fungi</taxon>
        <taxon>Dikarya</taxon>
        <taxon>Basidiomycota</taxon>
        <taxon>Agaricomycotina</taxon>
        <taxon>Agaricomycetes</taxon>
        <taxon>Agaricomycetidae</taxon>
        <taxon>Agaricales</taxon>
        <taxon>Marasmiineae</taxon>
        <taxon>Mycenaceae</taxon>
        <taxon>Mycena</taxon>
    </lineage>
</organism>
<keyword evidence="3" id="KW-1185">Reference proteome</keyword>
<evidence type="ECO:0000313" key="2">
    <source>
        <dbReference type="EMBL" id="KAJ7088529.1"/>
    </source>
</evidence>
<reference evidence="2" key="1">
    <citation type="submission" date="2023-03" db="EMBL/GenBank/DDBJ databases">
        <title>Massive genome expansion in bonnet fungi (Mycena s.s.) driven by repeated elements and novel gene families across ecological guilds.</title>
        <authorList>
            <consortium name="Lawrence Berkeley National Laboratory"/>
            <person name="Harder C.B."/>
            <person name="Miyauchi S."/>
            <person name="Viragh M."/>
            <person name="Kuo A."/>
            <person name="Thoen E."/>
            <person name="Andreopoulos B."/>
            <person name="Lu D."/>
            <person name="Skrede I."/>
            <person name="Drula E."/>
            <person name="Henrissat B."/>
            <person name="Morin E."/>
            <person name="Kohler A."/>
            <person name="Barry K."/>
            <person name="LaButti K."/>
            <person name="Morin E."/>
            <person name="Salamov A."/>
            <person name="Lipzen A."/>
            <person name="Mereny Z."/>
            <person name="Hegedus B."/>
            <person name="Baldrian P."/>
            <person name="Stursova M."/>
            <person name="Weitz H."/>
            <person name="Taylor A."/>
            <person name="Grigoriev I.V."/>
            <person name="Nagy L.G."/>
            <person name="Martin F."/>
            <person name="Kauserud H."/>
        </authorList>
    </citation>
    <scope>NUCLEOTIDE SEQUENCE</scope>
    <source>
        <strain evidence="2">CBHHK173m</strain>
    </source>
</reference>